<keyword evidence="6 10" id="KW-1133">Transmembrane helix</keyword>
<evidence type="ECO:0000256" key="1">
    <source>
        <dbReference type="ARBA" id="ARBA00004167"/>
    </source>
</evidence>
<dbReference type="InterPro" id="IPR020894">
    <property type="entry name" value="Cadherin_CS"/>
</dbReference>
<comment type="subcellular location">
    <subcellularLocation>
        <location evidence="1">Membrane</location>
        <topology evidence="1">Single-pass membrane protein</topology>
    </subcellularLocation>
</comment>
<dbReference type="SUPFAM" id="SSF49313">
    <property type="entry name" value="Cadherin-like"/>
    <property type="match status" value="4"/>
</dbReference>
<evidence type="ECO:0000256" key="5">
    <source>
        <dbReference type="ARBA" id="ARBA00022889"/>
    </source>
</evidence>
<evidence type="ECO:0000256" key="3">
    <source>
        <dbReference type="ARBA" id="ARBA00022737"/>
    </source>
</evidence>
<dbReference type="PRINTS" id="PR00205">
    <property type="entry name" value="CADHERIN"/>
</dbReference>
<evidence type="ECO:0000313" key="11">
    <source>
        <dbReference type="EMBL" id="CAH1787547.1"/>
    </source>
</evidence>
<proteinExistence type="predicted"/>
<evidence type="ECO:0000256" key="7">
    <source>
        <dbReference type="ARBA" id="ARBA00023136"/>
    </source>
</evidence>
<dbReference type="PANTHER" id="PTHR24028:SF263">
    <property type="entry name" value="CADHERIN-RELATED FAMILY MEMBER 1"/>
    <property type="match status" value="1"/>
</dbReference>
<keyword evidence="2 10" id="KW-0812">Transmembrane</keyword>
<feature type="region of interest" description="Disordered" evidence="9">
    <location>
        <begin position="510"/>
        <end position="539"/>
    </location>
</feature>
<keyword evidence="7 10" id="KW-0472">Membrane</keyword>
<keyword evidence="8" id="KW-0325">Glycoprotein</keyword>
<gene>
    <name evidence="11" type="ORF">OFUS_LOCUS13221</name>
</gene>
<feature type="compositionally biased region" description="Polar residues" evidence="9">
    <location>
        <begin position="529"/>
        <end position="539"/>
    </location>
</feature>
<evidence type="ECO:0000313" key="12">
    <source>
        <dbReference type="Proteomes" id="UP000749559"/>
    </source>
</evidence>
<dbReference type="PANTHER" id="PTHR24028">
    <property type="entry name" value="CADHERIN-87A"/>
    <property type="match status" value="1"/>
</dbReference>
<dbReference type="PROSITE" id="PS50268">
    <property type="entry name" value="CADHERIN_2"/>
    <property type="match status" value="4"/>
</dbReference>
<dbReference type="Gene3D" id="2.60.40.60">
    <property type="entry name" value="Cadherins"/>
    <property type="match status" value="4"/>
</dbReference>
<feature type="transmembrane region" description="Helical" evidence="10">
    <location>
        <begin position="471"/>
        <end position="499"/>
    </location>
</feature>
<keyword evidence="5" id="KW-0130">Cell adhesion</keyword>
<sequence length="539" mass="59828">MDILDAVFVFKMHILFLLTLAFRLTVSFANRHPQFRSFDSTILVYENAKVGSSLVQFTVWDPEADKVTVTLQGQTANAVFHIMMHPPETGVSANLQKGELLLKSPLDREIISQYSLIVTATDGINTINKYPNVYVGDVNDNYPLFQGLPYQVTISEDAPPGTTVRTVAAIDKDEGIYGTITYRFAKGDERFYDVFAISKLSGAVVLYESLDYETQHSHLIEILAVDGGGLRTSTYLHVNVKDVDELPPVFSSNTYRILLKEEDNSIVNASFKGEPPILATDGDSGINAQLTYEIVNGSTIDNVTYFHINSTTGHIIPTRTLDRENIDFYNLTIKAFQTNRPNDRVTYSTVLIVVDDVNDHYPVLEQMLYNISIKENTPESIEVLVIKAFDGDLGSNAKLQFSLNDSSGAFKIDEETGRIVVKNSNVLDYETVKNLTLIVQAKENQSAELFESEEAVILVNIIDQDETEDNWYYVVIVVTASLLGTALFVVALTIVCAVITTKNKEKNKIHPINEVQTAPATDPEAPTVTDPSSQTPVQT</sequence>
<keyword evidence="4" id="KW-0106">Calcium</keyword>
<dbReference type="FunFam" id="2.60.40.60:FF:000002">
    <property type="entry name" value="Protocadherin alpha 2"/>
    <property type="match status" value="1"/>
</dbReference>
<evidence type="ECO:0000256" key="9">
    <source>
        <dbReference type="SAM" id="MobiDB-lite"/>
    </source>
</evidence>
<dbReference type="InterPro" id="IPR015919">
    <property type="entry name" value="Cadherin-like_sf"/>
</dbReference>
<evidence type="ECO:0000256" key="8">
    <source>
        <dbReference type="ARBA" id="ARBA00023180"/>
    </source>
</evidence>
<organism evidence="11 12">
    <name type="scientific">Owenia fusiformis</name>
    <name type="common">Polychaete worm</name>
    <dbReference type="NCBI Taxonomy" id="6347"/>
    <lineage>
        <taxon>Eukaryota</taxon>
        <taxon>Metazoa</taxon>
        <taxon>Spiralia</taxon>
        <taxon>Lophotrochozoa</taxon>
        <taxon>Annelida</taxon>
        <taxon>Polychaeta</taxon>
        <taxon>Sedentaria</taxon>
        <taxon>Canalipalpata</taxon>
        <taxon>Sabellida</taxon>
        <taxon>Oweniida</taxon>
        <taxon>Oweniidae</taxon>
        <taxon>Owenia</taxon>
    </lineage>
</organism>
<dbReference type="CDD" id="cd11304">
    <property type="entry name" value="Cadherin_repeat"/>
    <property type="match status" value="4"/>
</dbReference>
<evidence type="ECO:0000256" key="4">
    <source>
        <dbReference type="ARBA" id="ARBA00022837"/>
    </source>
</evidence>
<reference evidence="11" key="1">
    <citation type="submission" date="2022-03" db="EMBL/GenBank/DDBJ databases">
        <authorList>
            <person name="Martin C."/>
        </authorList>
    </citation>
    <scope>NUCLEOTIDE SEQUENCE</scope>
</reference>
<dbReference type="Proteomes" id="UP000749559">
    <property type="component" value="Unassembled WGS sequence"/>
</dbReference>
<keyword evidence="12" id="KW-1185">Reference proteome</keyword>
<dbReference type="GO" id="GO:0005509">
    <property type="term" value="F:calcium ion binding"/>
    <property type="evidence" value="ECO:0007669"/>
    <property type="project" value="UniProtKB-UniRule"/>
</dbReference>
<dbReference type="Pfam" id="PF00028">
    <property type="entry name" value="Cadherin"/>
    <property type="match status" value="4"/>
</dbReference>
<dbReference type="SMART" id="SM00112">
    <property type="entry name" value="CA"/>
    <property type="match status" value="4"/>
</dbReference>
<evidence type="ECO:0000256" key="6">
    <source>
        <dbReference type="ARBA" id="ARBA00022989"/>
    </source>
</evidence>
<name>A0A8J1TZ47_OWEFU</name>
<evidence type="ECO:0000256" key="10">
    <source>
        <dbReference type="SAM" id="Phobius"/>
    </source>
</evidence>
<comment type="caution">
    <text evidence="11">The sequence shown here is derived from an EMBL/GenBank/DDBJ whole genome shotgun (WGS) entry which is preliminary data.</text>
</comment>
<dbReference type="PROSITE" id="PS00232">
    <property type="entry name" value="CADHERIN_1"/>
    <property type="match status" value="2"/>
</dbReference>
<dbReference type="GO" id="GO:0007156">
    <property type="term" value="P:homophilic cell adhesion via plasma membrane adhesion molecules"/>
    <property type="evidence" value="ECO:0007669"/>
    <property type="project" value="InterPro"/>
</dbReference>
<dbReference type="EMBL" id="CAIIXF020000006">
    <property type="protein sequence ID" value="CAH1787547.1"/>
    <property type="molecule type" value="Genomic_DNA"/>
</dbReference>
<protein>
    <submittedName>
        <fullName evidence="11">Uncharacterized protein</fullName>
    </submittedName>
</protein>
<dbReference type="InterPro" id="IPR050174">
    <property type="entry name" value="Protocadherin/Cadherin-CA"/>
</dbReference>
<dbReference type="GO" id="GO:0005886">
    <property type="term" value="C:plasma membrane"/>
    <property type="evidence" value="ECO:0007669"/>
    <property type="project" value="InterPro"/>
</dbReference>
<accession>A0A8J1TZ47</accession>
<dbReference type="AlphaFoldDB" id="A0A8J1TZ47"/>
<evidence type="ECO:0000256" key="2">
    <source>
        <dbReference type="ARBA" id="ARBA00022692"/>
    </source>
</evidence>
<dbReference type="InterPro" id="IPR002126">
    <property type="entry name" value="Cadherin-like_dom"/>
</dbReference>
<dbReference type="OrthoDB" id="6162519at2759"/>
<keyword evidence="3" id="KW-0677">Repeat</keyword>